<sequence length="299" mass="34250">MGQGCLNHWSPSSLTTVEHSSWCPPRWHPVAGWWHPADEPPAVPQLHVRQPPQEDVLPVLPQQHPLEQPLHVMGPGHLRRQNCLSLQTVDEPCWYLPRRHPVDAASVLESHSQDPPQWVPASIAHLSPRERESVKQTDIPVSMMFFRVNSGFEDQLRLYEAMKCEVDTSNPSYKQYRLLKIKIKKFSGTHTYQHIRTLFRGSSILSHPVGEGASAFSHKKFSNLTGNAQCTSYFIEPVQWMKPSLLRVMHGQLLCPKCSSKLGSFSWCGYQCSCGRWVTPAFQLHHNRVDEIRQIKMQK</sequence>
<evidence type="ECO:0000256" key="3">
    <source>
        <dbReference type="ARBA" id="ARBA00022801"/>
    </source>
</evidence>
<protein>
    <recommendedName>
        <fullName evidence="2">protein-tyrosine-phosphatase</fullName>
        <ecNumber evidence="2">3.1.3.48</ecNumber>
    </recommendedName>
</protein>
<dbReference type="Proteomes" id="UP000694548">
    <property type="component" value="Chromosome sgr09"/>
</dbReference>
<dbReference type="GO" id="GO:0005634">
    <property type="term" value="C:nucleus"/>
    <property type="evidence" value="ECO:0007669"/>
    <property type="project" value="TreeGrafter"/>
</dbReference>
<dbReference type="GO" id="GO:0004725">
    <property type="term" value="F:protein tyrosine phosphatase activity"/>
    <property type="evidence" value="ECO:0007669"/>
    <property type="project" value="UniProtKB-EC"/>
</dbReference>
<dbReference type="EC" id="3.1.3.48" evidence="2"/>
<comment type="similarity">
    <text evidence="1">Belongs to the protein-tyrosine phosphatase family. Non-receptor class dual specificity subfamily.</text>
</comment>
<name>A0A8C6PK03_NOTFU</name>
<keyword evidence="6" id="KW-1185">Reference proteome</keyword>
<keyword evidence="4" id="KW-0904">Protein phosphatase</keyword>
<dbReference type="AlphaFoldDB" id="A0A8C6PK03"/>
<dbReference type="GO" id="GO:0008138">
    <property type="term" value="F:protein tyrosine/serine/threonine phosphatase activity"/>
    <property type="evidence" value="ECO:0007669"/>
    <property type="project" value="TreeGrafter"/>
</dbReference>
<proteinExistence type="inferred from homology"/>
<evidence type="ECO:0000256" key="1">
    <source>
        <dbReference type="ARBA" id="ARBA00008601"/>
    </source>
</evidence>
<reference evidence="5" key="3">
    <citation type="submission" date="2025-09" db="UniProtKB">
        <authorList>
            <consortium name="Ensembl"/>
        </authorList>
    </citation>
    <scope>IDENTIFICATION</scope>
</reference>
<reference evidence="5" key="1">
    <citation type="submission" date="2014-08" db="EMBL/GenBank/DDBJ databases">
        <authorList>
            <person name="Senf B."/>
            <person name="Petzold A."/>
            <person name="Downie B.R."/>
            <person name="Koch P."/>
            <person name="Platzer M."/>
        </authorList>
    </citation>
    <scope>NUCLEOTIDE SEQUENCE [LARGE SCALE GENOMIC DNA]</scope>
    <source>
        <strain evidence="5">GRZ</strain>
    </source>
</reference>
<organism evidence="5 6">
    <name type="scientific">Nothobranchius furzeri</name>
    <name type="common">Turquoise killifish</name>
    <dbReference type="NCBI Taxonomy" id="105023"/>
    <lineage>
        <taxon>Eukaryota</taxon>
        <taxon>Metazoa</taxon>
        <taxon>Chordata</taxon>
        <taxon>Craniata</taxon>
        <taxon>Vertebrata</taxon>
        <taxon>Euteleostomi</taxon>
        <taxon>Actinopterygii</taxon>
        <taxon>Neopterygii</taxon>
        <taxon>Teleostei</taxon>
        <taxon>Neoteleostei</taxon>
        <taxon>Acanthomorphata</taxon>
        <taxon>Ovalentaria</taxon>
        <taxon>Atherinomorphae</taxon>
        <taxon>Cyprinodontiformes</taxon>
        <taxon>Nothobranchiidae</taxon>
        <taxon>Nothobranchius</taxon>
    </lineage>
</organism>
<evidence type="ECO:0000313" key="5">
    <source>
        <dbReference type="Ensembl" id="ENSNFUP00015045033.1"/>
    </source>
</evidence>
<evidence type="ECO:0000256" key="2">
    <source>
        <dbReference type="ARBA" id="ARBA00013064"/>
    </source>
</evidence>
<accession>A0A8C6PK03</accession>
<dbReference type="PANTHER" id="PTHR45848">
    <property type="entry name" value="DUAL SPECIFICITY PROTEIN PHOSPHATASE 12 FAMILY MEMBER"/>
    <property type="match status" value="1"/>
</dbReference>
<evidence type="ECO:0000313" key="6">
    <source>
        <dbReference type="Proteomes" id="UP000694548"/>
    </source>
</evidence>
<dbReference type="PANTHER" id="PTHR45848:SF4">
    <property type="entry name" value="DUAL SPECIFICITY PROTEIN PHOSPHATASE 12"/>
    <property type="match status" value="1"/>
</dbReference>
<dbReference type="GeneTree" id="ENSGT00930000151041"/>
<evidence type="ECO:0000256" key="4">
    <source>
        <dbReference type="ARBA" id="ARBA00022912"/>
    </source>
</evidence>
<dbReference type="Ensembl" id="ENSNFUT00015046989.1">
    <property type="protein sequence ID" value="ENSNFUP00015045033.1"/>
    <property type="gene ID" value="ENSNFUG00015021389.1"/>
</dbReference>
<keyword evidence="3" id="KW-0378">Hydrolase</keyword>
<reference evidence="5" key="2">
    <citation type="submission" date="2025-08" db="UniProtKB">
        <authorList>
            <consortium name="Ensembl"/>
        </authorList>
    </citation>
    <scope>IDENTIFICATION</scope>
</reference>